<keyword evidence="2 5" id="KW-0812">Transmembrane</keyword>
<keyword evidence="4 5" id="KW-0472">Membrane</keyword>
<reference evidence="6 7" key="1">
    <citation type="journal article" date="2014" name="Antonie Van Leeuwenhoek">
        <title>Hyphomonas beringensis sp. nov. and Hyphomonas chukchiensis sp. nov., isolated from surface seawater of the Bering Sea and Chukchi Sea.</title>
        <authorList>
            <person name="Li C."/>
            <person name="Lai Q."/>
            <person name="Li G."/>
            <person name="Dong C."/>
            <person name="Wang J."/>
            <person name="Liao Y."/>
            <person name="Shao Z."/>
        </authorList>
    </citation>
    <scope>NUCLEOTIDE SEQUENCE [LARGE SCALE GENOMIC DNA]</scope>
    <source>
        <strain evidence="6 7">MHS-2</strain>
    </source>
</reference>
<evidence type="ECO:0000256" key="1">
    <source>
        <dbReference type="ARBA" id="ARBA00004141"/>
    </source>
</evidence>
<comment type="caution">
    <text evidence="6">The sequence shown here is derived from an EMBL/GenBank/DDBJ whole genome shotgun (WGS) entry which is preliminary data.</text>
</comment>
<keyword evidence="3 5" id="KW-1133">Transmembrane helix</keyword>
<sequence length="258" mass="27007">MPIVLAILFFITAMLYAAVGFGGGSTYNALLILNGTDYRILPSIALACNIIVVTGGVIRFWRAGHLALRRLAPFLVASIPAAWLGGRIPVSESLFTGILGGTLLISGLHLAFRSAPKTGTNAVQQRPAPLVGLGVGGSIGLLSGMVGIGGGIFLAPVLYFLKWGHPRQIAAACSFFILANSLSGLAGQAMKLQDAQVLTLTLPYWPLLLSVLVGGQIGSWLGSKRLQPSVVKKLTALLILYVAVRLLIRWGGLTGLIG</sequence>
<dbReference type="InterPro" id="IPR051598">
    <property type="entry name" value="TSUP/Inactive_protease-like"/>
</dbReference>
<feature type="transmembrane region" description="Helical" evidence="5">
    <location>
        <begin position="94"/>
        <end position="112"/>
    </location>
</feature>
<feature type="transmembrane region" description="Helical" evidence="5">
    <location>
        <begin position="202"/>
        <end position="222"/>
    </location>
</feature>
<accession>A0A059FRY1</accession>
<dbReference type="RefSeq" id="WP_035614937.1">
    <property type="nucleotide sequence ID" value="NZ_ARYK01000002.1"/>
</dbReference>
<evidence type="ECO:0000256" key="3">
    <source>
        <dbReference type="ARBA" id="ARBA00022989"/>
    </source>
</evidence>
<feature type="transmembrane region" description="Helical" evidence="5">
    <location>
        <begin position="41"/>
        <end position="61"/>
    </location>
</feature>
<protein>
    <recommendedName>
        <fullName evidence="5">Probable membrane transporter protein</fullName>
    </recommendedName>
</protein>
<feature type="transmembrane region" description="Helical" evidence="5">
    <location>
        <begin position="132"/>
        <end position="161"/>
    </location>
</feature>
<keyword evidence="7" id="KW-1185">Reference proteome</keyword>
<proteinExistence type="inferred from homology"/>
<dbReference type="Pfam" id="PF01925">
    <property type="entry name" value="TauE"/>
    <property type="match status" value="1"/>
</dbReference>
<dbReference type="PANTHER" id="PTHR43701:SF5">
    <property type="entry name" value="MEMBRANE TRANSPORTER PROTEIN-RELATED"/>
    <property type="match status" value="1"/>
</dbReference>
<dbReference type="GO" id="GO:0005886">
    <property type="term" value="C:plasma membrane"/>
    <property type="evidence" value="ECO:0007669"/>
    <property type="project" value="UniProtKB-SubCell"/>
</dbReference>
<dbReference type="STRING" id="1280950.HJO_05935"/>
<organism evidence="6 7">
    <name type="scientific">Hyphomonas johnsonii MHS-2</name>
    <dbReference type="NCBI Taxonomy" id="1280950"/>
    <lineage>
        <taxon>Bacteria</taxon>
        <taxon>Pseudomonadati</taxon>
        <taxon>Pseudomonadota</taxon>
        <taxon>Alphaproteobacteria</taxon>
        <taxon>Hyphomonadales</taxon>
        <taxon>Hyphomonadaceae</taxon>
        <taxon>Hyphomonas</taxon>
    </lineage>
</organism>
<dbReference type="PATRIC" id="fig|1280950.3.peg.1196"/>
<evidence type="ECO:0000256" key="4">
    <source>
        <dbReference type="ARBA" id="ARBA00023136"/>
    </source>
</evidence>
<evidence type="ECO:0000313" key="6">
    <source>
        <dbReference type="EMBL" id="KCZ93372.1"/>
    </source>
</evidence>
<evidence type="ECO:0000256" key="2">
    <source>
        <dbReference type="ARBA" id="ARBA00022692"/>
    </source>
</evidence>
<comment type="similarity">
    <text evidence="5">Belongs to the 4-toluene sulfonate uptake permease (TSUP) (TC 2.A.102) family.</text>
</comment>
<dbReference type="EMBL" id="ARYK01000002">
    <property type="protein sequence ID" value="KCZ93372.1"/>
    <property type="molecule type" value="Genomic_DNA"/>
</dbReference>
<evidence type="ECO:0000256" key="5">
    <source>
        <dbReference type="RuleBase" id="RU363041"/>
    </source>
</evidence>
<dbReference type="Proteomes" id="UP000025171">
    <property type="component" value="Unassembled WGS sequence"/>
</dbReference>
<comment type="subcellular location">
    <subcellularLocation>
        <location evidence="5">Cell membrane</location>
        <topology evidence="5">Multi-pass membrane protein</topology>
    </subcellularLocation>
    <subcellularLocation>
        <location evidence="1">Membrane</location>
        <topology evidence="1">Multi-pass membrane protein</topology>
    </subcellularLocation>
</comment>
<name>A0A059FRY1_9PROT</name>
<dbReference type="PANTHER" id="PTHR43701">
    <property type="entry name" value="MEMBRANE TRANSPORTER PROTEIN MJ0441-RELATED"/>
    <property type="match status" value="1"/>
</dbReference>
<dbReference type="OrthoDB" id="560496at2"/>
<evidence type="ECO:0000313" key="7">
    <source>
        <dbReference type="Proteomes" id="UP000025171"/>
    </source>
</evidence>
<dbReference type="AlphaFoldDB" id="A0A059FRY1"/>
<keyword evidence="5" id="KW-1003">Cell membrane</keyword>
<gene>
    <name evidence="6" type="ORF">HJO_05935</name>
</gene>
<feature type="transmembrane region" description="Helical" evidence="5">
    <location>
        <begin position="234"/>
        <end position="252"/>
    </location>
</feature>
<dbReference type="InterPro" id="IPR002781">
    <property type="entry name" value="TM_pro_TauE-like"/>
</dbReference>
<feature type="transmembrane region" description="Helical" evidence="5">
    <location>
        <begin position="168"/>
        <end position="190"/>
    </location>
</feature>
<dbReference type="eggNOG" id="COG0730">
    <property type="taxonomic scope" value="Bacteria"/>
</dbReference>